<dbReference type="Pfam" id="PF00381">
    <property type="entry name" value="PTS-HPr"/>
    <property type="match status" value="1"/>
</dbReference>
<dbReference type="PROSITE" id="PS00369">
    <property type="entry name" value="PTS_HPR_HIS"/>
    <property type="match status" value="1"/>
</dbReference>
<dbReference type="SUPFAM" id="SSF55594">
    <property type="entry name" value="HPr-like"/>
    <property type="match status" value="1"/>
</dbReference>
<organism evidence="7 8">
    <name type="scientific">Lactonifactor longoviformis DSM 17459</name>
    <dbReference type="NCBI Taxonomy" id="1122155"/>
    <lineage>
        <taxon>Bacteria</taxon>
        <taxon>Bacillati</taxon>
        <taxon>Bacillota</taxon>
        <taxon>Clostridia</taxon>
        <taxon>Eubacteriales</taxon>
        <taxon>Clostridiaceae</taxon>
        <taxon>Lactonifactor</taxon>
    </lineage>
</organism>
<proteinExistence type="predicted"/>
<dbReference type="OrthoDB" id="9809047at2"/>
<dbReference type="RefSeq" id="WP_072849460.1">
    <property type="nucleotide sequence ID" value="NZ_FQVI01000003.1"/>
</dbReference>
<evidence type="ECO:0000259" key="6">
    <source>
        <dbReference type="PROSITE" id="PS51350"/>
    </source>
</evidence>
<keyword evidence="8" id="KW-1185">Reference proteome</keyword>
<protein>
    <recommendedName>
        <fullName evidence="2">Phosphocarrier protein HPr</fullName>
    </recommendedName>
    <alternativeName>
        <fullName evidence="5">Histidine-containing protein</fullName>
    </alternativeName>
</protein>
<comment type="function">
    <text evidence="1">General (non sugar-specific) component of the phosphoenolpyruvate-dependent sugar phosphotransferase system (sugar PTS). This major carbohydrate active-transport system catalyzes the phosphorylation of incoming sugar substrates concomitantly with their translocation across the cell membrane. The phosphoryl group from phosphoenolpyruvate (PEP) is transferred to the phosphoryl carrier protein HPr by enzyme I. Phospho-HPr then transfers it to the PTS EIIA domain.</text>
</comment>
<keyword evidence="3" id="KW-0813">Transport</keyword>
<feature type="domain" description="HPr" evidence="6">
    <location>
        <begin position="1"/>
        <end position="91"/>
    </location>
</feature>
<evidence type="ECO:0000256" key="1">
    <source>
        <dbReference type="ARBA" id="ARBA00003681"/>
    </source>
</evidence>
<gene>
    <name evidence="7" type="ORF">SAMN02745158_00954</name>
</gene>
<sequence length="91" mass="9806">MYSKKATVINAVGLHARPAAEFVKMAKKFNSKIILTKENDPKKTFADGKSIMSVMALCAGTDTIINIEAEGEDENKAVDSLVKLVESGFGE</sequence>
<dbReference type="PRINTS" id="PR00107">
    <property type="entry name" value="PHOSPHOCPHPR"/>
</dbReference>
<evidence type="ECO:0000313" key="7">
    <source>
        <dbReference type="EMBL" id="SHE59461.1"/>
    </source>
</evidence>
<evidence type="ECO:0000256" key="2">
    <source>
        <dbReference type="ARBA" id="ARBA00020422"/>
    </source>
</evidence>
<dbReference type="STRING" id="1122155.SAMN02745158_00954"/>
<evidence type="ECO:0000313" key="8">
    <source>
        <dbReference type="Proteomes" id="UP000184245"/>
    </source>
</evidence>
<dbReference type="AlphaFoldDB" id="A0A1M4URT4"/>
<evidence type="ECO:0000256" key="4">
    <source>
        <dbReference type="ARBA" id="ARBA00022597"/>
    </source>
</evidence>
<dbReference type="NCBIfam" id="TIGR01003">
    <property type="entry name" value="PTS_HPr_family"/>
    <property type="match status" value="1"/>
</dbReference>
<dbReference type="InterPro" id="IPR000032">
    <property type="entry name" value="HPr-like"/>
</dbReference>
<dbReference type="EMBL" id="FQVI01000003">
    <property type="protein sequence ID" value="SHE59461.1"/>
    <property type="molecule type" value="Genomic_DNA"/>
</dbReference>
<dbReference type="InterPro" id="IPR050399">
    <property type="entry name" value="HPr"/>
</dbReference>
<evidence type="ECO:0000256" key="5">
    <source>
        <dbReference type="ARBA" id="ARBA00033055"/>
    </source>
</evidence>
<dbReference type="CDD" id="cd00367">
    <property type="entry name" value="PTS-HPr_like"/>
    <property type="match status" value="1"/>
</dbReference>
<dbReference type="PANTHER" id="PTHR33705:SF1">
    <property type="entry name" value="PHOSPHOCARRIER PROTEIN HPR"/>
    <property type="match status" value="1"/>
</dbReference>
<dbReference type="Proteomes" id="UP000184245">
    <property type="component" value="Unassembled WGS sequence"/>
</dbReference>
<dbReference type="Gene3D" id="3.30.1340.10">
    <property type="entry name" value="HPr-like"/>
    <property type="match status" value="1"/>
</dbReference>
<reference evidence="7 8" key="1">
    <citation type="submission" date="2016-11" db="EMBL/GenBank/DDBJ databases">
        <authorList>
            <person name="Jaros S."/>
            <person name="Januszkiewicz K."/>
            <person name="Wedrychowicz H."/>
        </authorList>
    </citation>
    <scope>NUCLEOTIDE SEQUENCE [LARGE SCALE GENOMIC DNA]</scope>
    <source>
        <strain evidence="7 8">DSM 17459</strain>
    </source>
</reference>
<dbReference type="InterPro" id="IPR035895">
    <property type="entry name" value="HPr-like_sf"/>
</dbReference>
<dbReference type="InterPro" id="IPR001020">
    <property type="entry name" value="PTS_HPr_His_P_site"/>
</dbReference>
<accession>A0A1M4URT4</accession>
<evidence type="ECO:0000256" key="3">
    <source>
        <dbReference type="ARBA" id="ARBA00022448"/>
    </source>
</evidence>
<keyword evidence="4" id="KW-0762">Sugar transport</keyword>
<name>A0A1M4URT4_9CLOT</name>
<dbReference type="PROSITE" id="PS51350">
    <property type="entry name" value="PTS_HPR_DOM"/>
    <property type="match status" value="1"/>
</dbReference>
<dbReference type="PANTHER" id="PTHR33705">
    <property type="entry name" value="PHOSPHOCARRIER PROTEIN HPR"/>
    <property type="match status" value="1"/>
</dbReference>